<gene>
    <name evidence="11" type="ORF">G5C65_15690</name>
</gene>
<evidence type="ECO:0000256" key="5">
    <source>
        <dbReference type="ARBA" id="ARBA00022989"/>
    </source>
</evidence>
<proteinExistence type="predicted"/>
<keyword evidence="7" id="KW-0046">Antibiotic resistance</keyword>
<dbReference type="CDD" id="cd17321">
    <property type="entry name" value="MFS_MMR_MDR_like"/>
    <property type="match status" value="1"/>
</dbReference>
<protein>
    <submittedName>
        <fullName evidence="11">MFS transporter</fullName>
    </submittedName>
</protein>
<dbReference type="Gene3D" id="1.20.1720.10">
    <property type="entry name" value="Multidrug resistance protein D"/>
    <property type="match status" value="1"/>
</dbReference>
<sequence>MPRAGPGHGRWAALAVLALPVLLISVDMTILGFAVPAISAELKPTSGQLLWIVDIYSFLLAGLLVLMGTLGDRIGRRRLLLLGACAFGLASLAAAYATTPELLIVSRALLGLGGATLMPSTLSLIRHIFTERRERRIAIAVWAAAFAAGAGLGPLLGGVLLENFWWGSVFLINLPVMALLLGLGPLLLPESRDPEPGRFDPLSAVLALGATLSFVYGMKRIAEYGPGPLAAVCIVAGIGTGALFALRQRVLSTPLIDIRLFAHRPFSVSVITNLLGIFALVGLLYFFPQYLQMVRGMEPIEAGLWLLPAAATAIAGAGCAALLARRIRLAYLIGAGLALAALGYAATTQLGADSTVAFVVAATALVGAGVGLADTLTNDVIVATAPPGKAGAASAISETAYELGGAMGVAVLGSIASSAYRSELDARLPAAVPPQARDTAHETLGAALETSTQLPPHLAEALAGTAREAFMDGMRLASLVAAALVCCAAVQAALLLRHISPSVTAEEEPHQHGTPSTHGTTRDLHTDPTAGG</sequence>
<evidence type="ECO:0000256" key="4">
    <source>
        <dbReference type="ARBA" id="ARBA00022692"/>
    </source>
</evidence>
<feature type="transmembrane region" description="Helical" evidence="9">
    <location>
        <begin position="137"/>
        <end position="158"/>
    </location>
</feature>
<dbReference type="AlphaFoldDB" id="A0A6G4WXN9"/>
<evidence type="ECO:0000256" key="3">
    <source>
        <dbReference type="ARBA" id="ARBA00022475"/>
    </source>
</evidence>
<dbReference type="GO" id="GO:0046677">
    <property type="term" value="P:response to antibiotic"/>
    <property type="evidence" value="ECO:0007669"/>
    <property type="project" value="UniProtKB-KW"/>
</dbReference>
<evidence type="ECO:0000256" key="6">
    <source>
        <dbReference type="ARBA" id="ARBA00023136"/>
    </source>
</evidence>
<evidence type="ECO:0000256" key="9">
    <source>
        <dbReference type="SAM" id="Phobius"/>
    </source>
</evidence>
<feature type="transmembrane region" description="Helical" evidence="9">
    <location>
        <begin position="199"/>
        <end position="217"/>
    </location>
</feature>
<dbReference type="InterPro" id="IPR036259">
    <property type="entry name" value="MFS_trans_sf"/>
</dbReference>
<name>A0A6G4WXN9_9ACTN</name>
<dbReference type="InterPro" id="IPR020846">
    <property type="entry name" value="MFS_dom"/>
</dbReference>
<evidence type="ECO:0000256" key="1">
    <source>
        <dbReference type="ARBA" id="ARBA00004651"/>
    </source>
</evidence>
<keyword evidence="6 9" id="KW-0472">Membrane</keyword>
<dbReference type="PANTHER" id="PTHR42718">
    <property type="entry name" value="MAJOR FACILITATOR SUPERFAMILY MULTIDRUG TRANSPORTER MFSC"/>
    <property type="match status" value="1"/>
</dbReference>
<feature type="domain" description="Major facilitator superfamily (MFS) profile" evidence="10">
    <location>
        <begin position="13"/>
        <end position="500"/>
    </location>
</feature>
<feature type="region of interest" description="Disordered" evidence="8">
    <location>
        <begin position="504"/>
        <end position="532"/>
    </location>
</feature>
<evidence type="ECO:0000259" key="10">
    <source>
        <dbReference type="PROSITE" id="PS50850"/>
    </source>
</evidence>
<evidence type="ECO:0000256" key="2">
    <source>
        <dbReference type="ARBA" id="ARBA00022448"/>
    </source>
</evidence>
<feature type="transmembrane region" description="Helical" evidence="9">
    <location>
        <begin position="476"/>
        <end position="496"/>
    </location>
</feature>
<feature type="transmembrane region" description="Helical" evidence="9">
    <location>
        <begin position="330"/>
        <end position="350"/>
    </location>
</feature>
<dbReference type="Pfam" id="PF07690">
    <property type="entry name" value="MFS_1"/>
    <property type="match status" value="1"/>
</dbReference>
<evidence type="ECO:0000256" key="7">
    <source>
        <dbReference type="ARBA" id="ARBA00023251"/>
    </source>
</evidence>
<accession>A0A6G4WXN9</accession>
<dbReference type="GO" id="GO:0022857">
    <property type="term" value="F:transmembrane transporter activity"/>
    <property type="evidence" value="ECO:0007669"/>
    <property type="project" value="InterPro"/>
</dbReference>
<comment type="subcellular location">
    <subcellularLocation>
        <location evidence="1">Cell membrane</location>
        <topology evidence="1">Multi-pass membrane protein</topology>
    </subcellularLocation>
</comment>
<feature type="transmembrane region" description="Helical" evidence="9">
    <location>
        <begin position="12"/>
        <end position="37"/>
    </location>
</feature>
<feature type="transmembrane region" description="Helical" evidence="9">
    <location>
        <begin position="266"/>
        <end position="287"/>
    </location>
</feature>
<dbReference type="Gene3D" id="1.20.1250.20">
    <property type="entry name" value="MFS general substrate transporter like domains"/>
    <property type="match status" value="1"/>
</dbReference>
<evidence type="ECO:0000313" key="12">
    <source>
        <dbReference type="Proteomes" id="UP000477722"/>
    </source>
</evidence>
<feature type="transmembrane region" description="Helical" evidence="9">
    <location>
        <begin position="302"/>
        <end position="323"/>
    </location>
</feature>
<keyword evidence="3" id="KW-1003">Cell membrane</keyword>
<feature type="transmembrane region" description="Helical" evidence="9">
    <location>
        <begin position="104"/>
        <end position="125"/>
    </location>
</feature>
<evidence type="ECO:0000256" key="8">
    <source>
        <dbReference type="SAM" id="MobiDB-lite"/>
    </source>
</evidence>
<organism evidence="11 12">
    <name type="scientific">Streptomyces boncukensis</name>
    <dbReference type="NCBI Taxonomy" id="2711219"/>
    <lineage>
        <taxon>Bacteria</taxon>
        <taxon>Bacillati</taxon>
        <taxon>Actinomycetota</taxon>
        <taxon>Actinomycetes</taxon>
        <taxon>Kitasatosporales</taxon>
        <taxon>Streptomycetaceae</taxon>
        <taxon>Streptomyces</taxon>
    </lineage>
</organism>
<dbReference type="RefSeq" id="WP_165299456.1">
    <property type="nucleotide sequence ID" value="NZ_JAAKZZ010000139.1"/>
</dbReference>
<dbReference type="Proteomes" id="UP000477722">
    <property type="component" value="Unassembled WGS sequence"/>
</dbReference>
<keyword evidence="2" id="KW-0813">Transport</keyword>
<reference evidence="11 12" key="1">
    <citation type="submission" date="2020-02" db="EMBL/GenBank/DDBJ databases">
        <title>Whole-genome analyses of novel actinobacteria.</title>
        <authorList>
            <person name="Sahin N."/>
            <person name="Tatar D."/>
        </authorList>
    </citation>
    <scope>NUCLEOTIDE SEQUENCE [LARGE SCALE GENOMIC DNA]</scope>
    <source>
        <strain evidence="11 12">SB3404</strain>
    </source>
</reference>
<feature type="transmembrane region" description="Helical" evidence="9">
    <location>
        <begin position="79"/>
        <end position="98"/>
    </location>
</feature>
<keyword evidence="5 9" id="KW-1133">Transmembrane helix</keyword>
<keyword evidence="12" id="KW-1185">Reference proteome</keyword>
<feature type="transmembrane region" description="Helical" evidence="9">
    <location>
        <begin position="356"/>
        <end position="373"/>
    </location>
</feature>
<dbReference type="PROSITE" id="PS50850">
    <property type="entry name" value="MFS"/>
    <property type="match status" value="1"/>
</dbReference>
<dbReference type="EMBL" id="JAAKZZ010000139">
    <property type="protein sequence ID" value="NGO69773.1"/>
    <property type="molecule type" value="Genomic_DNA"/>
</dbReference>
<dbReference type="InterPro" id="IPR011701">
    <property type="entry name" value="MFS"/>
</dbReference>
<comment type="caution">
    <text evidence="11">The sequence shown here is derived from an EMBL/GenBank/DDBJ whole genome shotgun (WGS) entry which is preliminary data.</text>
</comment>
<evidence type="ECO:0000313" key="11">
    <source>
        <dbReference type="EMBL" id="NGO69773.1"/>
    </source>
</evidence>
<feature type="transmembrane region" description="Helical" evidence="9">
    <location>
        <begin position="229"/>
        <end position="246"/>
    </location>
</feature>
<dbReference type="GO" id="GO:0005886">
    <property type="term" value="C:plasma membrane"/>
    <property type="evidence" value="ECO:0007669"/>
    <property type="project" value="UniProtKB-SubCell"/>
</dbReference>
<feature type="transmembrane region" description="Helical" evidence="9">
    <location>
        <begin position="164"/>
        <end position="187"/>
    </location>
</feature>
<feature type="transmembrane region" description="Helical" evidence="9">
    <location>
        <begin position="49"/>
        <end position="67"/>
    </location>
</feature>
<keyword evidence="4 9" id="KW-0812">Transmembrane</keyword>
<dbReference type="SUPFAM" id="SSF103473">
    <property type="entry name" value="MFS general substrate transporter"/>
    <property type="match status" value="1"/>
</dbReference>
<dbReference type="PANTHER" id="PTHR42718:SF47">
    <property type="entry name" value="METHYL VIOLOGEN RESISTANCE PROTEIN SMVA"/>
    <property type="match status" value="1"/>
</dbReference>